<name>A0A3P7LU01_DIBLA</name>
<proteinExistence type="predicted"/>
<evidence type="ECO:0000256" key="1">
    <source>
        <dbReference type="SAM" id="MobiDB-lite"/>
    </source>
</evidence>
<protein>
    <submittedName>
        <fullName evidence="2">Uncharacterized protein</fullName>
    </submittedName>
</protein>
<organism evidence="2 3">
    <name type="scientific">Dibothriocephalus latus</name>
    <name type="common">Fish tapeworm</name>
    <name type="synonym">Diphyllobothrium latum</name>
    <dbReference type="NCBI Taxonomy" id="60516"/>
    <lineage>
        <taxon>Eukaryota</taxon>
        <taxon>Metazoa</taxon>
        <taxon>Spiralia</taxon>
        <taxon>Lophotrochozoa</taxon>
        <taxon>Platyhelminthes</taxon>
        <taxon>Cestoda</taxon>
        <taxon>Eucestoda</taxon>
        <taxon>Diphyllobothriidea</taxon>
        <taxon>Diphyllobothriidae</taxon>
        <taxon>Dibothriocephalus</taxon>
    </lineage>
</organism>
<feature type="compositionally biased region" description="Basic and acidic residues" evidence="1">
    <location>
        <begin position="42"/>
        <end position="54"/>
    </location>
</feature>
<evidence type="ECO:0000313" key="3">
    <source>
        <dbReference type="Proteomes" id="UP000281553"/>
    </source>
</evidence>
<dbReference type="Proteomes" id="UP000281553">
    <property type="component" value="Unassembled WGS sequence"/>
</dbReference>
<keyword evidence="3" id="KW-1185">Reference proteome</keyword>
<gene>
    <name evidence="2" type="ORF">DILT_LOCUS10978</name>
</gene>
<accession>A0A3P7LU01</accession>
<feature type="region of interest" description="Disordered" evidence="1">
    <location>
        <begin position="41"/>
        <end position="63"/>
    </location>
</feature>
<reference evidence="2 3" key="1">
    <citation type="submission" date="2018-11" db="EMBL/GenBank/DDBJ databases">
        <authorList>
            <consortium name="Pathogen Informatics"/>
        </authorList>
    </citation>
    <scope>NUCLEOTIDE SEQUENCE [LARGE SCALE GENOMIC DNA]</scope>
</reference>
<dbReference type="EMBL" id="UYRU01061569">
    <property type="protein sequence ID" value="VDN15147.1"/>
    <property type="molecule type" value="Genomic_DNA"/>
</dbReference>
<sequence length="89" mass="9777">MESLWMMRRGGGPFSRRDTHIGVLSTSLCIAIMRRVQNVRGAETKPKRIGKKESSAQVHRPTIQTSQCPLAAQSSELAGAAPGCLWRTK</sequence>
<evidence type="ECO:0000313" key="2">
    <source>
        <dbReference type="EMBL" id="VDN15147.1"/>
    </source>
</evidence>
<dbReference type="AlphaFoldDB" id="A0A3P7LU01"/>